<dbReference type="Pfam" id="PF00069">
    <property type="entry name" value="Pkinase"/>
    <property type="match status" value="1"/>
</dbReference>
<accession>A0A132NNL0</accession>
<feature type="domain" description="Protein kinase" evidence="10">
    <location>
        <begin position="40"/>
        <end position="329"/>
    </location>
</feature>
<dbReference type="InterPro" id="IPR008266">
    <property type="entry name" value="Tyr_kinase_AS"/>
</dbReference>
<evidence type="ECO:0000256" key="8">
    <source>
        <dbReference type="ARBA" id="ARBA00048679"/>
    </source>
</evidence>
<evidence type="ECO:0000256" key="9">
    <source>
        <dbReference type="SAM" id="MobiDB-lite"/>
    </source>
</evidence>
<feature type="compositionally biased region" description="Low complexity" evidence="9">
    <location>
        <begin position="463"/>
        <end position="474"/>
    </location>
</feature>
<dbReference type="OrthoDB" id="10253267at2759"/>
<keyword evidence="2 11" id="KW-0723">Serine/threonine-protein kinase</keyword>
<feature type="region of interest" description="Disordered" evidence="9">
    <location>
        <begin position="414"/>
        <end position="433"/>
    </location>
</feature>
<organism evidence="11 12">
    <name type="scientific">Giardia duodenalis assemblage B</name>
    <dbReference type="NCBI Taxonomy" id="1394984"/>
    <lineage>
        <taxon>Eukaryota</taxon>
        <taxon>Metamonada</taxon>
        <taxon>Diplomonadida</taxon>
        <taxon>Hexamitidae</taxon>
        <taxon>Giardiinae</taxon>
        <taxon>Giardia</taxon>
    </lineage>
</organism>
<dbReference type="InterPro" id="IPR051131">
    <property type="entry name" value="NEK_Ser/Thr_kinase_NIMA"/>
</dbReference>
<gene>
    <name evidence="11" type="ORF">QR46_4341</name>
</gene>
<sequence>MQICVCSPATDRAVSLFFVRKFKMLEAGCAITSPNTGKTYRLIEDIGSGTYARCWSASIEGSAEKVCIKEIFYEQYTDKEKKHAAKEVELHSTFKNNYIIKFRESFMHAPNDMGLGNGLDTMIIVMDLADSSLDQIIMHRKEKGAYFRIEEAFSLFVQIVSGVAYLHAFNLIHRDISAKNVLVMLKSPRDPLSQIMMVKLADFGTCKHIDPKMANMDHTAIGTIQTMAPEVFNEEGYDNKIDIWSLGCVLYEILTFNPLFSGGNFFAIMNKIQKYEAFTDSRTIIKQYHEHEHSIVLTAILERTLSKLPNKRPSCDDILKGLLNVASFVRSPPHMLAGATGGNAIRWGDVEKQRGGSKDRITINEKGSRDRESALALAMNNVGTPTRSISEPRLPTKSLRRSDSTKSSIASITAMSELERERGRSAPRPTSSLAEIGLVGAGVGVRLQKEFEERKGSRRPRSPSELLSNPESRSVSINARDDKRDPNVRVVRQISRSLLTQFVLIDFHDGVYKIGLDNLSRHSSRGHSRMGSRSSEPGQDYDYDAADGAKRILQPPLADVLNSGIPAPGPSINQRSHVSRGHDSKEQSTASGSNHRDRQEDSRQKRKTNPSFRKVESHSAAAKVATILSEQKPAVTGSGGPQKPVATSNSNNSNTQAPGLATGAGKFVDTLHGGPNSETIAKEKAAHDARIRAARNTGSDVSQYQRDARRAVKMDGKSQVETDTMPHEQKKGVSVAHSHAPSVSSFKNVTGHIEEIGKFKKTMLHQKSLKNVKEPEVQIFTGLPDETLKAMEAN</sequence>
<reference evidence="11 12" key="1">
    <citation type="journal article" date="2015" name="Mol. Biochem. Parasitol.">
        <title>Identification of polymorphic genes for use in assemblage B genotyping assays through comparative genomics of multiple assemblage B Giardia duodenalis isolates.</title>
        <authorList>
            <person name="Wielinga C."/>
            <person name="Thompson R.C."/>
            <person name="Monis P."/>
            <person name="Ryan U."/>
        </authorList>
    </citation>
    <scope>NUCLEOTIDE SEQUENCE [LARGE SCALE GENOMIC DNA]</scope>
    <source>
        <strain evidence="11 12">BAH15c1</strain>
    </source>
</reference>
<dbReference type="Proteomes" id="UP000070089">
    <property type="component" value="Unassembled WGS sequence"/>
</dbReference>
<dbReference type="VEuPathDB" id="GiardiaDB:QR46_4341"/>
<proteinExistence type="predicted"/>
<dbReference type="InterPro" id="IPR000719">
    <property type="entry name" value="Prot_kinase_dom"/>
</dbReference>
<keyword evidence="6" id="KW-0067">ATP-binding</keyword>
<evidence type="ECO:0000313" key="11">
    <source>
        <dbReference type="EMBL" id="KWX11683.1"/>
    </source>
</evidence>
<dbReference type="FunFam" id="3.30.200.20:FF:001274">
    <property type="entry name" value="Kinase, NEK"/>
    <property type="match status" value="1"/>
</dbReference>
<dbReference type="FunFam" id="1.10.510.10:FF:001598">
    <property type="entry name" value="Kinase, NEK"/>
    <property type="match status" value="1"/>
</dbReference>
<evidence type="ECO:0000256" key="3">
    <source>
        <dbReference type="ARBA" id="ARBA00022679"/>
    </source>
</evidence>
<name>A0A132NNL0_GIAIN</name>
<dbReference type="GO" id="GO:0004674">
    <property type="term" value="F:protein serine/threonine kinase activity"/>
    <property type="evidence" value="ECO:0007669"/>
    <property type="project" value="UniProtKB-KW"/>
</dbReference>
<dbReference type="PROSITE" id="PS00109">
    <property type="entry name" value="PROTEIN_KINASE_TYR"/>
    <property type="match status" value="1"/>
</dbReference>
<protein>
    <recommendedName>
        <fullName evidence="1">non-specific serine/threonine protein kinase</fullName>
        <ecNumber evidence="1">2.7.11.1</ecNumber>
    </recommendedName>
</protein>
<comment type="catalytic activity">
    <reaction evidence="8">
        <text>L-seryl-[protein] + ATP = O-phospho-L-seryl-[protein] + ADP + H(+)</text>
        <dbReference type="Rhea" id="RHEA:17989"/>
        <dbReference type="Rhea" id="RHEA-COMP:9863"/>
        <dbReference type="Rhea" id="RHEA-COMP:11604"/>
        <dbReference type="ChEBI" id="CHEBI:15378"/>
        <dbReference type="ChEBI" id="CHEBI:29999"/>
        <dbReference type="ChEBI" id="CHEBI:30616"/>
        <dbReference type="ChEBI" id="CHEBI:83421"/>
        <dbReference type="ChEBI" id="CHEBI:456216"/>
        <dbReference type="EC" id="2.7.11.1"/>
    </reaction>
</comment>
<evidence type="ECO:0000256" key="4">
    <source>
        <dbReference type="ARBA" id="ARBA00022741"/>
    </source>
</evidence>
<feature type="region of interest" description="Disordered" evidence="9">
    <location>
        <begin position="378"/>
        <end position="409"/>
    </location>
</feature>
<keyword evidence="5 11" id="KW-0418">Kinase</keyword>
<keyword evidence="4" id="KW-0547">Nucleotide-binding</keyword>
<evidence type="ECO:0000256" key="7">
    <source>
        <dbReference type="ARBA" id="ARBA00047899"/>
    </source>
</evidence>
<dbReference type="InterPro" id="IPR011009">
    <property type="entry name" value="Kinase-like_dom_sf"/>
</dbReference>
<evidence type="ECO:0000256" key="2">
    <source>
        <dbReference type="ARBA" id="ARBA00022527"/>
    </source>
</evidence>
<evidence type="ECO:0000256" key="5">
    <source>
        <dbReference type="ARBA" id="ARBA00022777"/>
    </source>
</evidence>
<evidence type="ECO:0000313" key="12">
    <source>
        <dbReference type="Proteomes" id="UP000070089"/>
    </source>
</evidence>
<keyword evidence="3" id="KW-0808">Transferase</keyword>
<dbReference type="PANTHER" id="PTHR44899:SF3">
    <property type="entry name" value="SERINE_THREONINE-PROTEIN KINASE NEK1"/>
    <property type="match status" value="1"/>
</dbReference>
<evidence type="ECO:0000256" key="1">
    <source>
        <dbReference type="ARBA" id="ARBA00012513"/>
    </source>
</evidence>
<dbReference type="GO" id="GO:0005524">
    <property type="term" value="F:ATP binding"/>
    <property type="evidence" value="ECO:0007669"/>
    <property type="project" value="UniProtKB-KW"/>
</dbReference>
<dbReference type="Gene3D" id="1.10.510.10">
    <property type="entry name" value="Transferase(Phosphotransferase) domain 1"/>
    <property type="match status" value="1"/>
</dbReference>
<dbReference type="EC" id="2.7.11.1" evidence="1"/>
<feature type="region of interest" description="Disordered" evidence="9">
    <location>
        <begin position="713"/>
        <end position="739"/>
    </location>
</feature>
<dbReference type="SUPFAM" id="SSF56112">
    <property type="entry name" value="Protein kinase-like (PK-like)"/>
    <property type="match status" value="1"/>
</dbReference>
<evidence type="ECO:0000259" key="10">
    <source>
        <dbReference type="PROSITE" id="PS50011"/>
    </source>
</evidence>
<dbReference type="PROSITE" id="PS50011">
    <property type="entry name" value="PROTEIN_KINASE_DOM"/>
    <property type="match status" value="1"/>
</dbReference>
<feature type="region of interest" description="Disordered" evidence="9">
    <location>
        <begin position="559"/>
        <end position="665"/>
    </location>
</feature>
<dbReference type="AlphaFoldDB" id="A0A132NNL0"/>
<comment type="catalytic activity">
    <reaction evidence="7">
        <text>L-threonyl-[protein] + ATP = O-phospho-L-threonyl-[protein] + ADP + H(+)</text>
        <dbReference type="Rhea" id="RHEA:46608"/>
        <dbReference type="Rhea" id="RHEA-COMP:11060"/>
        <dbReference type="Rhea" id="RHEA-COMP:11605"/>
        <dbReference type="ChEBI" id="CHEBI:15378"/>
        <dbReference type="ChEBI" id="CHEBI:30013"/>
        <dbReference type="ChEBI" id="CHEBI:30616"/>
        <dbReference type="ChEBI" id="CHEBI:61977"/>
        <dbReference type="ChEBI" id="CHEBI:456216"/>
        <dbReference type="EC" id="2.7.11.1"/>
    </reaction>
</comment>
<feature type="compositionally biased region" description="Basic and acidic residues" evidence="9">
    <location>
        <begin position="713"/>
        <end position="731"/>
    </location>
</feature>
<feature type="compositionally biased region" description="Basic and acidic residues" evidence="9">
    <location>
        <begin position="594"/>
        <end position="603"/>
    </location>
</feature>
<dbReference type="Gene3D" id="3.30.200.20">
    <property type="entry name" value="Phosphorylase Kinase, domain 1"/>
    <property type="match status" value="1"/>
</dbReference>
<feature type="region of interest" description="Disordered" evidence="9">
    <location>
        <begin position="451"/>
        <end position="484"/>
    </location>
</feature>
<evidence type="ECO:0000256" key="6">
    <source>
        <dbReference type="ARBA" id="ARBA00022840"/>
    </source>
</evidence>
<dbReference type="PANTHER" id="PTHR44899">
    <property type="entry name" value="CAMK FAMILY PROTEIN KINASE"/>
    <property type="match status" value="1"/>
</dbReference>
<dbReference type="EMBL" id="JXTI01000163">
    <property type="protein sequence ID" value="KWX11683.1"/>
    <property type="molecule type" value="Genomic_DNA"/>
</dbReference>
<comment type="caution">
    <text evidence="11">The sequence shown here is derived from an EMBL/GenBank/DDBJ whole genome shotgun (WGS) entry which is preliminary data.</text>
</comment>
<feature type="region of interest" description="Disordered" evidence="9">
    <location>
        <begin position="520"/>
        <end position="543"/>
    </location>
</feature>